<sequence>MSTKSIYKPGDADAGVADETGDGDGESVDSDGLPGFGVVLTLFVLLVAALVSDRWRSRNV</sequence>
<evidence type="ECO:0000256" key="1">
    <source>
        <dbReference type="ARBA" id="ARBA00022729"/>
    </source>
</evidence>
<dbReference type="RefSeq" id="WP_342807009.1">
    <property type="nucleotide sequence ID" value="NZ_JAOPJZ010000002.1"/>
</dbReference>
<keyword evidence="1" id="KW-0732">Signal</keyword>
<evidence type="ECO:0000256" key="2">
    <source>
        <dbReference type="SAM" id="MobiDB-lite"/>
    </source>
</evidence>
<comment type="caution">
    <text evidence="4">The sequence shown here is derived from an EMBL/GenBank/DDBJ whole genome shotgun (WGS) entry which is preliminary data.</text>
</comment>
<dbReference type="NCBIfam" id="TIGR04126">
    <property type="entry name" value="PGF_CTERM"/>
    <property type="match status" value="1"/>
</dbReference>
<keyword evidence="3" id="KW-0472">Membrane</keyword>
<proteinExistence type="predicted"/>
<keyword evidence="3" id="KW-0812">Transmembrane</keyword>
<evidence type="ECO:0000313" key="4">
    <source>
        <dbReference type="EMBL" id="MCU4751343.1"/>
    </source>
</evidence>
<keyword evidence="3" id="KW-1133">Transmembrane helix</keyword>
<evidence type="ECO:0000256" key="3">
    <source>
        <dbReference type="SAM" id="Phobius"/>
    </source>
</evidence>
<feature type="transmembrane region" description="Helical" evidence="3">
    <location>
        <begin position="33"/>
        <end position="51"/>
    </location>
</feature>
<reference evidence="4 5" key="1">
    <citation type="submission" date="2022-09" db="EMBL/GenBank/DDBJ databases">
        <title>Enrichment on poylsaccharides allowed isolation of novel metabolic and taxonomic groups of Haloarchaea.</title>
        <authorList>
            <person name="Sorokin D.Y."/>
            <person name="Elcheninov A.G."/>
            <person name="Khizhniak T.V."/>
            <person name="Kolganova T.V."/>
            <person name="Kublanov I.V."/>
        </authorList>
    </citation>
    <scope>NUCLEOTIDE SEQUENCE [LARGE SCALE GENOMIC DNA]</scope>
    <source>
        <strain evidence="4 5">AArc-curdl1</strain>
    </source>
</reference>
<feature type="region of interest" description="Disordered" evidence="2">
    <location>
        <begin position="1"/>
        <end position="29"/>
    </location>
</feature>
<dbReference type="GO" id="GO:0030115">
    <property type="term" value="C:S-layer"/>
    <property type="evidence" value="ECO:0007669"/>
    <property type="project" value="UniProtKB-SubCell"/>
</dbReference>
<dbReference type="InterPro" id="IPR026371">
    <property type="entry name" value="PGF_CTERM"/>
</dbReference>
<dbReference type="GO" id="GO:0005886">
    <property type="term" value="C:plasma membrane"/>
    <property type="evidence" value="ECO:0007669"/>
    <property type="project" value="UniProtKB-SubCell"/>
</dbReference>
<protein>
    <submittedName>
        <fullName evidence="4">PGF-CTERM sorting domain-containing protein</fullName>
    </submittedName>
</protein>
<dbReference type="AlphaFoldDB" id="A0AAP2Z6Z4"/>
<dbReference type="Proteomes" id="UP001321047">
    <property type="component" value="Unassembled WGS sequence"/>
</dbReference>
<keyword evidence="5" id="KW-1185">Reference proteome</keyword>
<organism evidence="4 5">
    <name type="scientific">Natronosalvus hydrolyticus</name>
    <dbReference type="NCBI Taxonomy" id="2979988"/>
    <lineage>
        <taxon>Archaea</taxon>
        <taxon>Methanobacteriati</taxon>
        <taxon>Methanobacteriota</taxon>
        <taxon>Stenosarchaea group</taxon>
        <taxon>Halobacteria</taxon>
        <taxon>Halobacteriales</taxon>
        <taxon>Natrialbaceae</taxon>
        <taxon>Natronosalvus</taxon>
    </lineage>
</organism>
<name>A0AAP2Z6Z4_9EURY</name>
<feature type="compositionally biased region" description="Acidic residues" evidence="2">
    <location>
        <begin position="19"/>
        <end position="29"/>
    </location>
</feature>
<dbReference type="EMBL" id="JAOPJZ010000002">
    <property type="protein sequence ID" value="MCU4751343.1"/>
    <property type="molecule type" value="Genomic_DNA"/>
</dbReference>
<gene>
    <name evidence="4" type="ORF">OB919_05000</name>
</gene>
<accession>A0AAP2Z6Z4</accession>
<evidence type="ECO:0000313" key="5">
    <source>
        <dbReference type="Proteomes" id="UP001321047"/>
    </source>
</evidence>